<evidence type="ECO:0000256" key="2">
    <source>
        <dbReference type="ARBA" id="ARBA00022695"/>
    </source>
</evidence>
<evidence type="ECO:0000259" key="3">
    <source>
        <dbReference type="Pfam" id="PF12804"/>
    </source>
</evidence>
<proteinExistence type="predicted"/>
<comment type="caution">
    <text evidence="4">The sequence shown here is derived from an EMBL/GenBank/DDBJ whole genome shotgun (WGS) entry which is preliminary data.</text>
</comment>
<evidence type="ECO:0000313" key="5">
    <source>
        <dbReference type="Proteomes" id="UP000284465"/>
    </source>
</evidence>
<dbReference type="InterPro" id="IPR050065">
    <property type="entry name" value="GlmU-like"/>
</dbReference>
<dbReference type="Pfam" id="PF12804">
    <property type="entry name" value="NTP_transf_3"/>
    <property type="match status" value="1"/>
</dbReference>
<accession>A0A413SC27</accession>
<dbReference type="InterPro" id="IPR025877">
    <property type="entry name" value="MobA-like_NTP_Trfase"/>
</dbReference>
<evidence type="ECO:0000256" key="1">
    <source>
        <dbReference type="ARBA" id="ARBA00022679"/>
    </source>
</evidence>
<dbReference type="Gene3D" id="3.90.550.10">
    <property type="entry name" value="Spore Coat Polysaccharide Biosynthesis Protein SpsA, Chain A"/>
    <property type="match status" value="1"/>
</dbReference>
<reference evidence="4 5" key="1">
    <citation type="submission" date="2018-08" db="EMBL/GenBank/DDBJ databases">
        <title>A genome reference for cultivated species of the human gut microbiota.</title>
        <authorList>
            <person name="Zou Y."/>
            <person name="Xue W."/>
            <person name="Luo G."/>
        </authorList>
    </citation>
    <scope>NUCLEOTIDE SEQUENCE [LARGE SCALE GENOMIC DNA]</scope>
    <source>
        <strain evidence="4 5">AM43-11</strain>
    </source>
</reference>
<dbReference type="PANTHER" id="PTHR43584">
    <property type="entry name" value="NUCLEOTIDYL TRANSFERASE"/>
    <property type="match status" value="1"/>
</dbReference>
<dbReference type="RefSeq" id="WP_118210806.1">
    <property type="nucleotide sequence ID" value="NZ_JBGKEX010000003.1"/>
</dbReference>
<dbReference type="GO" id="GO:0016779">
    <property type="term" value="F:nucleotidyltransferase activity"/>
    <property type="evidence" value="ECO:0007669"/>
    <property type="project" value="UniProtKB-KW"/>
</dbReference>
<organism evidence="4 5">
    <name type="scientific">Roseburia intestinalis</name>
    <dbReference type="NCBI Taxonomy" id="166486"/>
    <lineage>
        <taxon>Bacteria</taxon>
        <taxon>Bacillati</taxon>
        <taxon>Bacillota</taxon>
        <taxon>Clostridia</taxon>
        <taxon>Lachnospirales</taxon>
        <taxon>Lachnospiraceae</taxon>
        <taxon>Roseburia</taxon>
    </lineage>
</organism>
<dbReference type="CDD" id="cd02523">
    <property type="entry name" value="PC_cytidylyltransferase"/>
    <property type="match status" value="1"/>
</dbReference>
<dbReference type="AlphaFoldDB" id="A0A413SC27"/>
<dbReference type="InterPro" id="IPR029044">
    <property type="entry name" value="Nucleotide-diphossugar_trans"/>
</dbReference>
<dbReference type="SUPFAM" id="SSF53448">
    <property type="entry name" value="Nucleotide-diphospho-sugar transferases"/>
    <property type="match status" value="1"/>
</dbReference>
<evidence type="ECO:0000313" key="4">
    <source>
        <dbReference type="EMBL" id="RHA64677.1"/>
    </source>
</evidence>
<keyword evidence="2 4" id="KW-0548">Nucleotidyltransferase</keyword>
<feature type="domain" description="MobA-like NTP transferase" evidence="3">
    <location>
        <begin position="7"/>
        <end position="116"/>
    </location>
</feature>
<name>A0A413SC27_9FIRM</name>
<keyword evidence="1 4" id="KW-0808">Transferase</keyword>
<protein>
    <submittedName>
        <fullName evidence="4">Phosphocholine cytidylyltransferase family protein</fullName>
    </submittedName>
</protein>
<sequence length="241" mass="27885">MHKVERAIILAAGIGKRMNPVTLGTPKPLVKVNGVRMIDTIIKALYQNDITEIYIVVGYLKEQFCEIRKEYQGITLIENPYYATCNNISSLYVARKYLENAIILDGDQIICNERILISEFCRSGYNSVWTFEETDEWLQTVKDGIVTACSRVGGGCGWQLYSISRWTAEDGRKLKKHLELEFEQKHNTQIYWDDIVMFCHSQEYQLGIFEMQPDDVIEIDSLEELISIDNNYVKYREKGLA</sequence>
<dbReference type="EMBL" id="QSFP01000029">
    <property type="protein sequence ID" value="RHA64677.1"/>
    <property type="molecule type" value="Genomic_DNA"/>
</dbReference>
<dbReference type="PANTHER" id="PTHR43584:SF5">
    <property type="entry name" value="PROTEIN LICC"/>
    <property type="match status" value="1"/>
</dbReference>
<gene>
    <name evidence="4" type="ORF">DW927_17285</name>
</gene>
<dbReference type="Proteomes" id="UP000284465">
    <property type="component" value="Unassembled WGS sequence"/>
</dbReference>